<dbReference type="PANTHER" id="PTHR43124">
    <property type="entry name" value="PURINE EFFLUX PUMP PBUE"/>
    <property type="match status" value="1"/>
</dbReference>
<reference evidence="8 9" key="1">
    <citation type="submission" date="2021-12" db="EMBL/GenBank/DDBJ databases">
        <title>Genome sequencing of bacteria with rrn-lacking chromosome and rrn-plasmid.</title>
        <authorList>
            <person name="Anda M."/>
            <person name="Iwasaki W."/>
        </authorList>
    </citation>
    <scope>NUCLEOTIDE SEQUENCE [LARGE SCALE GENOMIC DNA]</scope>
    <source>
        <strain evidence="8 9">NBRC 15940</strain>
    </source>
</reference>
<evidence type="ECO:0000256" key="5">
    <source>
        <dbReference type="ARBA" id="ARBA00023136"/>
    </source>
</evidence>
<dbReference type="SUPFAM" id="SSF103473">
    <property type="entry name" value="MFS general substrate transporter"/>
    <property type="match status" value="1"/>
</dbReference>
<feature type="transmembrane region" description="Helical" evidence="6">
    <location>
        <begin position="252"/>
        <end position="268"/>
    </location>
</feature>
<evidence type="ECO:0000313" key="8">
    <source>
        <dbReference type="EMBL" id="GJM60381.1"/>
    </source>
</evidence>
<dbReference type="GO" id="GO:0022857">
    <property type="term" value="F:transmembrane transporter activity"/>
    <property type="evidence" value="ECO:0007669"/>
    <property type="project" value="InterPro"/>
</dbReference>
<dbReference type="InterPro" id="IPR020846">
    <property type="entry name" value="MFS_dom"/>
</dbReference>
<evidence type="ECO:0000256" key="3">
    <source>
        <dbReference type="ARBA" id="ARBA00022692"/>
    </source>
</evidence>
<organism evidence="8 9">
    <name type="scientific">Persicobacter diffluens</name>
    <dbReference type="NCBI Taxonomy" id="981"/>
    <lineage>
        <taxon>Bacteria</taxon>
        <taxon>Pseudomonadati</taxon>
        <taxon>Bacteroidota</taxon>
        <taxon>Cytophagia</taxon>
        <taxon>Cytophagales</taxon>
        <taxon>Persicobacteraceae</taxon>
        <taxon>Persicobacter</taxon>
    </lineage>
</organism>
<comment type="subcellular location">
    <subcellularLocation>
        <location evidence="1">Cell membrane</location>
        <topology evidence="1">Multi-pass membrane protein</topology>
    </subcellularLocation>
</comment>
<feature type="transmembrane region" description="Helical" evidence="6">
    <location>
        <begin position="280"/>
        <end position="298"/>
    </location>
</feature>
<feature type="transmembrane region" description="Helical" evidence="6">
    <location>
        <begin position="340"/>
        <end position="361"/>
    </location>
</feature>
<dbReference type="EMBL" id="BQKE01000001">
    <property type="protein sequence ID" value="GJM60381.1"/>
    <property type="molecule type" value="Genomic_DNA"/>
</dbReference>
<dbReference type="Gene3D" id="1.20.1250.20">
    <property type="entry name" value="MFS general substrate transporter like domains"/>
    <property type="match status" value="1"/>
</dbReference>
<name>A0AAN4VUV4_9BACT</name>
<keyword evidence="3 6" id="KW-0812">Transmembrane</keyword>
<keyword evidence="2" id="KW-1003">Cell membrane</keyword>
<feature type="transmembrane region" description="Helical" evidence="6">
    <location>
        <begin position="103"/>
        <end position="125"/>
    </location>
</feature>
<dbReference type="CDD" id="cd17324">
    <property type="entry name" value="MFS_NepI_like"/>
    <property type="match status" value="1"/>
</dbReference>
<feature type="transmembrane region" description="Helical" evidence="6">
    <location>
        <begin position="304"/>
        <end position="328"/>
    </location>
</feature>
<evidence type="ECO:0000256" key="4">
    <source>
        <dbReference type="ARBA" id="ARBA00022989"/>
    </source>
</evidence>
<dbReference type="Proteomes" id="UP001310022">
    <property type="component" value="Unassembled WGS sequence"/>
</dbReference>
<dbReference type="RefSeq" id="WP_338236149.1">
    <property type="nucleotide sequence ID" value="NZ_BQKE01000001.1"/>
</dbReference>
<dbReference type="PROSITE" id="PS50850">
    <property type="entry name" value="MFS"/>
    <property type="match status" value="1"/>
</dbReference>
<gene>
    <name evidence="8" type="ORF">PEDI_09330</name>
</gene>
<keyword evidence="4 6" id="KW-1133">Transmembrane helix</keyword>
<protein>
    <submittedName>
        <fullName evidence="8">MFS transporter</fullName>
    </submittedName>
</protein>
<dbReference type="Pfam" id="PF07690">
    <property type="entry name" value="MFS_1"/>
    <property type="match status" value="2"/>
</dbReference>
<feature type="domain" description="Major facilitator superfamily (MFS) profile" evidence="7">
    <location>
        <begin position="12"/>
        <end position="395"/>
    </location>
</feature>
<feature type="transmembrane region" description="Helical" evidence="6">
    <location>
        <begin position="166"/>
        <end position="186"/>
    </location>
</feature>
<evidence type="ECO:0000313" key="9">
    <source>
        <dbReference type="Proteomes" id="UP001310022"/>
    </source>
</evidence>
<keyword evidence="9" id="KW-1185">Reference proteome</keyword>
<dbReference type="AlphaFoldDB" id="A0AAN4VUV4"/>
<evidence type="ECO:0000256" key="6">
    <source>
        <dbReference type="SAM" id="Phobius"/>
    </source>
</evidence>
<sequence length="398" mass="43122">MKNTFDAQERLILIILAAVSFTNVLDFMVMMPLGHELSAIFELSTTQWSTVVSAYTFAAALSGFASIFYIDKVGRKQFLVFLYIGFLIGTSLCALANSYHQLVAARAFTGIFGGVINALLFAIVGDIVAPENRGKGIGWLMMGFSSASALGVPFGLYFGVKYSWRVPFVAIVGVGLNLLVLVIKYIPRLRDHIGKQSAIPVHRQILMAGQNKNQRNALIGAFLMFSGHFFLIPFLAPYMVVNVGLAETDLTWVYFCGGVITVFSSPFIGKMADRHGKFPVFMVLTLVTVIPMLAISNLSAVPLYVVLAITTLFFVVGGRSIPANALVLGTAKPEQRGSFMGIRAAVQQLASASASFAVGYVVTQNVDGSYAHYPLAGLIAVVITLSSIYFLKEVKSEY</sequence>
<evidence type="ECO:0000259" key="7">
    <source>
        <dbReference type="PROSITE" id="PS50850"/>
    </source>
</evidence>
<dbReference type="InterPro" id="IPR050189">
    <property type="entry name" value="MFS_Efflux_Transporters"/>
</dbReference>
<feature type="transmembrane region" description="Helical" evidence="6">
    <location>
        <begin position="217"/>
        <end position="240"/>
    </location>
</feature>
<dbReference type="InterPro" id="IPR036259">
    <property type="entry name" value="MFS_trans_sf"/>
</dbReference>
<feature type="transmembrane region" description="Helical" evidence="6">
    <location>
        <begin position="78"/>
        <end position="97"/>
    </location>
</feature>
<accession>A0AAN4VUV4</accession>
<feature type="transmembrane region" description="Helical" evidence="6">
    <location>
        <begin position="137"/>
        <end position="160"/>
    </location>
</feature>
<comment type="caution">
    <text evidence="8">The sequence shown here is derived from an EMBL/GenBank/DDBJ whole genome shotgun (WGS) entry which is preliminary data.</text>
</comment>
<dbReference type="GO" id="GO:0005886">
    <property type="term" value="C:plasma membrane"/>
    <property type="evidence" value="ECO:0007669"/>
    <property type="project" value="UniProtKB-SubCell"/>
</dbReference>
<keyword evidence="5 6" id="KW-0472">Membrane</keyword>
<evidence type="ECO:0000256" key="2">
    <source>
        <dbReference type="ARBA" id="ARBA00022475"/>
    </source>
</evidence>
<feature type="transmembrane region" description="Helical" evidence="6">
    <location>
        <begin position="12"/>
        <end position="31"/>
    </location>
</feature>
<dbReference type="PANTHER" id="PTHR43124:SF3">
    <property type="entry name" value="CHLORAMPHENICOL EFFLUX PUMP RV0191"/>
    <property type="match status" value="1"/>
</dbReference>
<evidence type="ECO:0000256" key="1">
    <source>
        <dbReference type="ARBA" id="ARBA00004651"/>
    </source>
</evidence>
<proteinExistence type="predicted"/>
<dbReference type="InterPro" id="IPR011701">
    <property type="entry name" value="MFS"/>
</dbReference>
<feature type="transmembrane region" description="Helical" evidence="6">
    <location>
        <begin position="51"/>
        <end position="71"/>
    </location>
</feature>
<feature type="transmembrane region" description="Helical" evidence="6">
    <location>
        <begin position="373"/>
        <end position="391"/>
    </location>
</feature>